<sequence length="152" mass="16969">MTTGVHSIEFVVRRRPGLKVDEIVPILDGRSLLDLIDRFEIDSGMKPAGGAYGGLIPAYLRHKSFDEHFLGAPFPGLSPKTAVLSCECGEVGCWPLMTRIIPTGSLVVWDAFEQIYRETRDYTKFGPFLFDRTQYDQALQALCAQITTTEDP</sequence>
<comment type="caution">
    <text evidence="1">The sequence shown here is derived from an EMBL/GenBank/DDBJ whole genome shotgun (WGS) entry which is preliminary data.</text>
</comment>
<evidence type="ECO:0000313" key="2">
    <source>
        <dbReference type="Proteomes" id="UP001501710"/>
    </source>
</evidence>
<dbReference type="Proteomes" id="UP001501710">
    <property type="component" value="Unassembled WGS sequence"/>
</dbReference>
<name>A0ABP8CEK8_9ACTN</name>
<evidence type="ECO:0000313" key="1">
    <source>
        <dbReference type="EMBL" id="GAA4238338.1"/>
    </source>
</evidence>
<dbReference type="RefSeq" id="WP_344901763.1">
    <property type="nucleotide sequence ID" value="NZ_BAABAS010000020.1"/>
</dbReference>
<protein>
    <submittedName>
        <fullName evidence="1">Uncharacterized protein</fullName>
    </submittedName>
</protein>
<dbReference type="EMBL" id="BAABAS010000020">
    <property type="protein sequence ID" value="GAA4238338.1"/>
    <property type="molecule type" value="Genomic_DNA"/>
</dbReference>
<keyword evidence="2" id="KW-1185">Reference proteome</keyword>
<reference evidence="2" key="1">
    <citation type="journal article" date="2019" name="Int. J. Syst. Evol. Microbiol.">
        <title>The Global Catalogue of Microorganisms (GCM) 10K type strain sequencing project: providing services to taxonomists for standard genome sequencing and annotation.</title>
        <authorList>
            <consortium name="The Broad Institute Genomics Platform"/>
            <consortium name="The Broad Institute Genome Sequencing Center for Infectious Disease"/>
            <person name="Wu L."/>
            <person name="Ma J."/>
        </authorList>
    </citation>
    <scope>NUCLEOTIDE SEQUENCE [LARGE SCALE GENOMIC DNA]</scope>
    <source>
        <strain evidence="2">JCM 17440</strain>
    </source>
</reference>
<organism evidence="1 2">
    <name type="scientific">Actinomadura meridiana</name>
    <dbReference type="NCBI Taxonomy" id="559626"/>
    <lineage>
        <taxon>Bacteria</taxon>
        <taxon>Bacillati</taxon>
        <taxon>Actinomycetota</taxon>
        <taxon>Actinomycetes</taxon>
        <taxon>Streptosporangiales</taxon>
        <taxon>Thermomonosporaceae</taxon>
        <taxon>Actinomadura</taxon>
    </lineage>
</organism>
<proteinExistence type="predicted"/>
<gene>
    <name evidence="1" type="ORF">GCM10022254_53870</name>
</gene>
<accession>A0ABP8CEK8</accession>